<evidence type="ECO:0000256" key="6">
    <source>
        <dbReference type="SAM" id="Phobius"/>
    </source>
</evidence>
<keyword evidence="3" id="KW-0285">Flavoprotein</keyword>
<dbReference type="PANTHER" id="PTHR36118">
    <property type="entry name" value="ION-TRANSLOCATING OXIDOREDUCTASE COMPLEX SUBUNIT G"/>
    <property type="match status" value="1"/>
</dbReference>
<keyword evidence="4" id="KW-0288">FMN</keyword>
<evidence type="ECO:0000259" key="7">
    <source>
        <dbReference type="SMART" id="SM00900"/>
    </source>
</evidence>
<dbReference type="Pfam" id="PF04205">
    <property type="entry name" value="FMN_bind"/>
    <property type="match status" value="1"/>
</dbReference>
<keyword evidence="6" id="KW-0472">Membrane</keyword>
<keyword evidence="1" id="KW-0813">Transport</keyword>
<dbReference type="PANTHER" id="PTHR36118:SF1">
    <property type="entry name" value="ION-TRANSLOCATING OXIDOREDUCTASE COMPLEX SUBUNIT G"/>
    <property type="match status" value="1"/>
</dbReference>
<dbReference type="HAMAP" id="MF_00479">
    <property type="entry name" value="RsxG_RnfG"/>
    <property type="match status" value="1"/>
</dbReference>
<protein>
    <submittedName>
        <fullName evidence="8">Electron transport complex subunit RsxG</fullName>
    </submittedName>
</protein>
<evidence type="ECO:0000256" key="1">
    <source>
        <dbReference type="ARBA" id="ARBA00022448"/>
    </source>
</evidence>
<keyword evidence="6" id="KW-1133">Transmembrane helix</keyword>
<dbReference type="GO" id="GO:0009055">
    <property type="term" value="F:electron transfer activity"/>
    <property type="evidence" value="ECO:0007669"/>
    <property type="project" value="InterPro"/>
</dbReference>
<keyword evidence="6" id="KW-0812">Transmembrane</keyword>
<organism evidence="8">
    <name type="scientific">bioreactor metagenome</name>
    <dbReference type="NCBI Taxonomy" id="1076179"/>
    <lineage>
        <taxon>unclassified sequences</taxon>
        <taxon>metagenomes</taxon>
        <taxon>ecological metagenomes</taxon>
    </lineage>
</organism>
<evidence type="ECO:0000313" key="8">
    <source>
        <dbReference type="EMBL" id="MPM36426.1"/>
    </source>
</evidence>
<dbReference type="PIRSF" id="PIRSF006091">
    <property type="entry name" value="E_trnsport_RnfG"/>
    <property type="match status" value="1"/>
</dbReference>
<gene>
    <name evidence="8" type="primary">rsxG_20</name>
    <name evidence="8" type="ORF">SDC9_83022</name>
</gene>
<dbReference type="GO" id="GO:0010181">
    <property type="term" value="F:FMN binding"/>
    <property type="evidence" value="ECO:0007669"/>
    <property type="project" value="InterPro"/>
</dbReference>
<dbReference type="GO" id="GO:0022900">
    <property type="term" value="P:electron transport chain"/>
    <property type="evidence" value="ECO:0007669"/>
    <property type="project" value="InterPro"/>
</dbReference>
<dbReference type="AlphaFoldDB" id="A0A644Z6D4"/>
<feature type="transmembrane region" description="Helical" evidence="6">
    <location>
        <begin position="17"/>
        <end position="39"/>
    </location>
</feature>
<keyword evidence="5" id="KW-0249">Electron transport</keyword>
<dbReference type="GO" id="GO:0005886">
    <property type="term" value="C:plasma membrane"/>
    <property type="evidence" value="ECO:0007669"/>
    <property type="project" value="InterPro"/>
</dbReference>
<evidence type="ECO:0000256" key="5">
    <source>
        <dbReference type="ARBA" id="ARBA00022982"/>
    </source>
</evidence>
<name>A0A644Z6D4_9ZZZZ</name>
<evidence type="ECO:0000256" key="3">
    <source>
        <dbReference type="ARBA" id="ARBA00022630"/>
    </source>
</evidence>
<keyword evidence="2" id="KW-0597">Phosphoprotein</keyword>
<dbReference type="SMART" id="SM00900">
    <property type="entry name" value="FMN_bind"/>
    <property type="match status" value="1"/>
</dbReference>
<sequence length="211" mass="21307">MSEQVKTKEKITMNPKYILLLTFTLTITCIIVAGLLGLVNQVTEPNITAANKAKTVAAMSAVVADPNSTFSEALEITDEMTAAAAAYKAKVTEIYQVIGSDGANAGYAVKMDTSGSQGTIVMMVGVDSEESVTGVSIVSHAETSGIGSKIMNNDPLPGSGVGVLEQFVGMSHSDGDLTVGGNVDAITGATVSTKGVTGGVNGALAVTAAMG</sequence>
<accession>A0A644Z6D4</accession>
<dbReference type="InterPro" id="IPR010209">
    <property type="entry name" value="Ion_transpt_RnfG/RsxG"/>
</dbReference>
<evidence type="ECO:0000256" key="2">
    <source>
        <dbReference type="ARBA" id="ARBA00022553"/>
    </source>
</evidence>
<proteinExistence type="inferred from homology"/>
<comment type="caution">
    <text evidence="8">The sequence shown here is derived from an EMBL/GenBank/DDBJ whole genome shotgun (WGS) entry which is preliminary data.</text>
</comment>
<evidence type="ECO:0000256" key="4">
    <source>
        <dbReference type="ARBA" id="ARBA00022643"/>
    </source>
</evidence>
<feature type="domain" description="FMN-binding" evidence="7">
    <location>
        <begin position="115"/>
        <end position="207"/>
    </location>
</feature>
<dbReference type="InterPro" id="IPR007329">
    <property type="entry name" value="FMN-bd"/>
</dbReference>
<reference evidence="8" key="1">
    <citation type="submission" date="2019-08" db="EMBL/GenBank/DDBJ databases">
        <authorList>
            <person name="Kucharzyk K."/>
            <person name="Murdoch R.W."/>
            <person name="Higgins S."/>
            <person name="Loffler F."/>
        </authorList>
    </citation>
    <scope>NUCLEOTIDE SEQUENCE</scope>
</reference>
<dbReference type="EMBL" id="VSSQ01007604">
    <property type="protein sequence ID" value="MPM36426.1"/>
    <property type="molecule type" value="Genomic_DNA"/>
</dbReference>